<accession>A0A9P6WFA3</accession>
<name>A0A9P6WFA3_MAUEX</name>
<dbReference type="AlphaFoldDB" id="A0A9P6WFA3"/>
<evidence type="ECO:0000259" key="1">
    <source>
        <dbReference type="Pfam" id="PF13302"/>
    </source>
</evidence>
<proteinExistence type="predicted"/>
<organism evidence="2 3">
    <name type="scientific">Maudiozyma exigua</name>
    <name type="common">Yeast</name>
    <name type="synonym">Kazachstania exigua</name>
    <dbReference type="NCBI Taxonomy" id="34358"/>
    <lineage>
        <taxon>Eukaryota</taxon>
        <taxon>Fungi</taxon>
        <taxon>Dikarya</taxon>
        <taxon>Ascomycota</taxon>
        <taxon>Saccharomycotina</taxon>
        <taxon>Saccharomycetes</taxon>
        <taxon>Saccharomycetales</taxon>
        <taxon>Saccharomycetaceae</taxon>
        <taxon>Maudiozyma</taxon>
    </lineage>
</organism>
<evidence type="ECO:0000313" key="3">
    <source>
        <dbReference type="Proteomes" id="UP000750334"/>
    </source>
</evidence>
<dbReference type="SUPFAM" id="SSF55729">
    <property type="entry name" value="Acyl-CoA N-acyltransferases (Nat)"/>
    <property type="match status" value="1"/>
</dbReference>
<dbReference type="InterPro" id="IPR000182">
    <property type="entry name" value="GNAT_dom"/>
</dbReference>
<dbReference type="PANTHER" id="PTHR43441">
    <property type="entry name" value="RIBOSOMAL-PROTEIN-SERINE ACETYLTRANSFERASE"/>
    <property type="match status" value="1"/>
</dbReference>
<protein>
    <recommendedName>
        <fullName evidence="1">N-acetyltransferase domain-containing protein</fullName>
    </recommendedName>
</protein>
<dbReference type="InterPro" id="IPR051908">
    <property type="entry name" value="Ribosomal_N-acetyltransferase"/>
</dbReference>
<dbReference type="GO" id="GO:0008999">
    <property type="term" value="F:protein-N-terminal-alanine acetyltransferase activity"/>
    <property type="evidence" value="ECO:0007669"/>
    <property type="project" value="TreeGrafter"/>
</dbReference>
<feature type="domain" description="N-acetyltransferase" evidence="1">
    <location>
        <begin position="51"/>
        <end position="174"/>
    </location>
</feature>
<dbReference type="EMBL" id="PUHR01000018">
    <property type="protein sequence ID" value="KAG0670894.1"/>
    <property type="molecule type" value="Genomic_DNA"/>
</dbReference>
<gene>
    <name evidence="2" type="ORF">C6P45_001659</name>
</gene>
<dbReference type="OrthoDB" id="41238at2759"/>
<reference evidence="2 3" key="1">
    <citation type="submission" date="2020-11" db="EMBL/GenBank/DDBJ databases">
        <title>Kefir isolates.</title>
        <authorList>
            <person name="Marcisauskas S."/>
            <person name="Kim Y."/>
            <person name="Blasche S."/>
        </authorList>
    </citation>
    <scope>NUCLEOTIDE SEQUENCE [LARGE SCALE GENOMIC DNA]</scope>
    <source>
        <strain evidence="2 3">OG2</strain>
    </source>
</reference>
<comment type="caution">
    <text evidence="2">The sequence shown here is derived from an EMBL/GenBank/DDBJ whole genome shotgun (WGS) entry which is preliminary data.</text>
</comment>
<dbReference type="FunFam" id="3.40.630.30:FF:000047">
    <property type="entry name" value="Acetyltransferase, GNAT family"/>
    <property type="match status" value="1"/>
</dbReference>
<evidence type="ECO:0000313" key="2">
    <source>
        <dbReference type="EMBL" id="KAG0670894.1"/>
    </source>
</evidence>
<dbReference type="Proteomes" id="UP000750334">
    <property type="component" value="Unassembled WGS sequence"/>
</dbReference>
<dbReference type="PANTHER" id="PTHR43441:SF2">
    <property type="entry name" value="FAMILY ACETYLTRANSFERASE, PUTATIVE (AFU_ORTHOLOGUE AFUA_7G00850)-RELATED"/>
    <property type="match status" value="1"/>
</dbReference>
<dbReference type="InterPro" id="IPR016181">
    <property type="entry name" value="Acyl_CoA_acyltransferase"/>
</dbReference>
<dbReference type="Pfam" id="PF13302">
    <property type="entry name" value="Acetyltransf_3"/>
    <property type="match status" value="1"/>
</dbReference>
<dbReference type="GO" id="GO:1990189">
    <property type="term" value="F:protein N-terminal-serine acetyltransferase activity"/>
    <property type="evidence" value="ECO:0007669"/>
    <property type="project" value="TreeGrafter"/>
</dbReference>
<keyword evidence="3" id="KW-1185">Reference proteome</keyword>
<sequence>MTMNECKQEIDREVPNWGPRNMPKRVTIVGKTCVLEPLDLDVHGQGLYDAYNLTGDSSLWTYLPFGPFPDLQSFKDVWNKMQDETNDIHFAIVDIKTNNPVGQFAIKTPDNINAIAEAGYVTFSPLLQRTKMSTEAHYLLAKYVFEDLQYRRYQWQCFIHNYPSKVAAERLGFVYEGTLRQTAVIKGRNKSAHWFSMIDDEWPICREAFERWLDDSNFDEDGMQRFRLQDIRNSLV</sequence>
<dbReference type="Gene3D" id="3.40.630.30">
    <property type="match status" value="1"/>
</dbReference>